<feature type="transmembrane region" description="Helical" evidence="1">
    <location>
        <begin position="68"/>
        <end position="92"/>
    </location>
</feature>
<keyword evidence="1" id="KW-0472">Membrane</keyword>
<evidence type="ECO:0000313" key="2">
    <source>
        <dbReference type="EMBL" id="WMS86744.1"/>
    </source>
</evidence>
<dbReference type="EMBL" id="CP133548">
    <property type="protein sequence ID" value="WMS86744.1"/>
    <property type="molecule type" value="Genomic_DNA"/>
</dbReference>
<gene>
    <name evidence="2" type="ORF">Q9312_16100</name>
</gene>
<organism evidence="2 3">
    <name type="scientific">Pleionea litopenaei</name>
    <dbReference type="NCBI Taxonomy" id="3070815"/>
    <lineage>
        <taxon>Bacteria</taxon>
        <taxon>Pseudomonadati</taxon>
        <taxon>Pseudomonadota</taxon>
        <taxon>Gammaproteobacteria</taxon>
        <taxon>Oceanospirillales</taxon>
        <taxon>Pleioneaceae</taxon>
        <taxon>Pleionea</taxon>
    </lineage>
</organism>
<name>A0AA51RSL8_9GAMM</name>
<dbReference type="RefSeq" id="WP_309201889.1">
    <property type="nucleotide sequence ID" value="NZ_CP133548.1"/>
</dbReference>
<sequence length="205" mass="22950">MNIDFFSLLSSLLLPIGLNLLALVMTYQLWIRWTRKQGNSLLRSLICVCLNTLSIVIWCKTWGVEYGITFYCVVSALISLMIVFLLPSILGLNPSNQKINKSSNQSRNSNTRRFDGVNGRQIGQALVTFLLAGPWAFIISAILAALLVKLYWGERANSLVFAALMLPLLWAGVSSWLMSQPQRLKPFLWSVLLLITSTVSVWGVN</sequence>
<feature type="transmembrane region" description="Helical" evidence="1">
    <location>
        <begin position="122"/>
        <end position="147"/>
    </location>
</feature>
<keyword evidence="1" id="KW-0812">Transmembrane</keyword>
<reference evidence="2 3" key="1">
    <citation type="submission" date="2023-08" db="EMBL/GenBank/DDBJ databases">
        <title>Pleionea litopenaei sp. nov., isolated from stomach of juvenile Litopenaeus vannamei.</title>
        <authorList>
            <person name="Rho A.M."/>
            <person name="Hwang C.Y."/>
        </authorList>
    </citation>
    <scope>NUCLEOTIDE SEQUENCE [LARGE SCALE GENOMIC DNA]</scope>
    <source>
        <strain evidence="2 3">HL-JVS1</strain>
    </source>
</reference>
<dbReference type="AlphaFoldDB" id="A0AA51RSL8"/>
<feature type="transmembrane region" description="Helical" evidence="1">
    <location>
        <begin position="159"/>
        <end position="179"/>
    </location>
</feature>
<keyword evidence="1" id="KW-1133">Transmembrane helix</keyword>
<accession>A0AA51RSL8</accession>
<proteinExistence type="predicted"/>
<evidence type="ECO:0000313" key="3">
    <source>
        <dbReference type="Proteomes" id="UP001239782"/>
    </source>
</evidence>
<feature type="transmembrane region" description="Helical" evidence="1">
    <location>
        <begin position="186"/>
        <end position="204"/>
    </location>
</feature>
<dbReference type="KEGG" id="plei:Q9312_16100"/>
<evidence type="ECO:0000256" key="1">
    <source>
        <dbReference type="SAM" id="Phobius"/>
    </source>
</evidence>
<feature type="transmembrane region" description="Helical" evidence="1">
    <location>
        <begin position="41"/>
        <end position="62"/>
    </location>
</feature>
<feature type="transmembrane region" description="Helical" evidence="1">
    <location>
        <begin position="6"/>
        <end position="29"/>
    </location>
</feature>
<keyword evidence="3" id="KW-1185">Reference proteome</keyword>
<protein>
    <submittedName>
        <fullName evidence="2">Uncharacterized protein</fullName>
    </submittedName>
</protein>
<dbReference type="Proteomes" id="UP001239782">
    <property type="component" value="Chromosome"/>
</dbReference>